<organism evidence="10 11">
    <name type="scientific">Popillia japonica</name>
    <name type="common">Japanese beetle</name>
    <dbReference type="NCBI Taxonomy" id="7064"/>
    <lineage>
        <taxon>Eukaryota</taxon>
        <taxon>Metazoa</taxon>
        <taxon>Ecdysozoa</taxon>
        <taxon>Arthropoda</taxon>
        <taxon>Hexapoda</taxon>
        <taxon>Insecta</taxon>
        <taxon>Pterygota</taxon>
        <taxon>Neoptera</taxon>
        <taxon>Endopterygota</taxon>
        <taxon>Coleoptera</taxon>
        <taxon>Polyphaga</taxon>
        <taxon>Scarabaeiformia</taxon>
        <taxon>Scarabaeidae</taxon>
        <taxon>Rutelinae</taxon>
        <taxon>Popillia</taxon>
    </lineage>
</organism>
<keyword evidence="2" id="KW-1003">Cell membrane</keyword>
<dbReference type="Pfam" id="PF02949">
    <property type="entry name" value="7tm_6"/>
    <property type="match status" value="1"/>
</dbReference>
<proteinExistence type="predicted"/>
<evidence type="ECO:0000313" key="10">
    <source>
        <dbReference type="EMBL" id="KAK9711696.1"/>
    </source>
</evidence>
<name>A0AAW1K2F6_POPJA</name>
<dbReference type="GO" id="GO:0004984">
    <property type="term" value="F:olfactory receptor activity"/>
    <property type="evidence" value="ECO:0007669"/>
    <property type="project" value="InterPro"/>
</dbReference>
<keyword evidence="4" id="KW-0812">Transmembrane</keyword>
<gene>
    <name evidence="10" type="ORF">QE152_g25300</name>
</gene>
<dbReference type="PANTHER" id="PTHR21137:SF35">
    <property type="entry name" value="ODORANT RECEPTOR 19A-RELATED"/>
    <property type="match status" value="1"/>
</dbReference>
<keyword evidence="6" id="KW-1133">Transmembrane helix</keyword>
<dbReference type="GO" id="GO:0005886">
    <property type="term" value="C:plasma membrane"/>
    <property type="evidence" value="ECO:0007669"/>
    <property type="project" value="UniProtKB-SubCell"/>
</dbReference>
<dbReference type="Proteomes" id="UP001458880">
    <property type="component" value="Unassembled WGS sequence"/>
</dbReference>
<keyword evidence="11" id="KW-1185">Reference proteome</keyword>
<sequence length="100" mass="11571">MLTYAIAHMFQLFSYCYVGHELSIQSGNMATAIYNCNWENSDDTELKKAIVLMIQRSQKQQIFTAADITNLDLVSYVTVLRLSFSFYTLFNNLIDRRNAI</sequence>
<comment type="caution">
    <text evidence="10">The sequence shown here is derived from an EMBL/GenBank/DDBJ whole genome shotgun (WGS) entry which is preliminary data.</text>
</comment>
<dbReference type="PANTHER" id="PTHR21137">
    <property type="entry name" value="ODORANT RECEPTOR"/>
    <property type="match status" value="1"/>
</dbReference>
<dbReference type="InterPro" id="IPR004117">
    <property type="entry name" value="7tm6_olfct_rcpt"/>
</dbReference>
<evidence type="ECO:0000256" key="9">
    <source>
        <dbReference type="ARBA" id="ARBA00023224"/>
    </source>
</evidence>
<keyword evidence="7" id="KW-0472">Membrane</keyword>
<evidence type="ECO:0000256" key="2">
    <source>
        <dbReference type="ARBA" id="ARBA00022475"/>
    </source>
</evidence>
<evidence type="ECO:0000256" key="4">
    <source>
        <dbReference type="ARBA" id="ARBA00022692"/>
    </source>
</evidence>
<accession>A0AAW1K2F6</accession>
<dbReference type="GO" id="GO:0005549">
    <property type="term" value="F:odorant binding"/>
    <property type="evidence" value="ECO:0007669"/>
    <property type="project" value="InterPro"/>
</dbReference>
<keyword evidence="3" id="KW-0716">Sensory transduction</keyword>
<evidence type="ECO:0000256" key="7">
    <source>
        <dbReference type="ARBA" id="ARBA00023136"/>
    </source>
</evidence>
<dbReference type="AlphaFoldDB" id="A0AAW1K2F6"/>
<evidence type="ECO:0000256" key="8">
    <source>
        <dbReference type="ARBA" id="ARBA00023170"/>
    </source>
</evidence>
<dbReference type="EMBL" id="JASPKY010000275">
    <property type="protein sequence ID" value="KAK9711696.1"/>
    <property type="molecule type" value="Genomic_DNA"/>
</dbReference>
<evidence type="ECO:0000256" key="3">
    <source>
        <dbReference type="ARBA" id="ARBA00022606"/>
    </source>
</evidence>
<evidence type="ECO:0000256" key="5">
    <source>
        <dbReference type="ARBA" id="ARBA00022725"/>
    </source>
</evidence>
<keyword evidence="5" id="KW-0552">Olfaction</keyword>
<dbReference type="GO" id="GO:0007165">
    <property type="term" value="P:signal transduction"/>
    <property type="evidence" value="ECO:0007669"/>
    <property type="project" value="UniProtKB-KW"/>
</dbReference>
<evidence type="ECO:0000256" key="6">
    <source>
        <dbReference type="ARBA" id="ARBA00022989"/>
    </source>
</evidence>
<keyword evidence="8 10" id="KW-0675">Receptor</keyword>
<protein>
    <submittedName>
        <fullName evidence="10">7tm Odorant receptor</fullName>
    </submittedName>
</protein>
<reference evidence="10 11" key="1">
    <citation type="journal article" date="2024" name="BMC Genomics">
        <title>De novo assembly and annotation of Popillia japonica's genome with initial clues to its potential as an invasive pest.</title>
        <authorList>
            <person name="Cucini C."/>
            <person name="Boschi S."/>
            <person name="Funari R."/>
            <person name="Cardaioli E."/>
            <person name="Iannotti N."/>
            <person name="Marturano G."/>
            <person name="Paoli F."/>
            <person name="Bruttini M."/>
            <person name="Carapelli A."/>
            <person name="Frati F."/>
            <person name="Nardi F."/>
        </authorList>
    </citation>
    <scope>NUCLEOTIDE SEQUENCE [LARGE SCALE GENOMIC DNA]</scope>
    <source>
        <strain evidence="10">DMR45628</strain>
    </source>
</reference>
<evidence type="ECO:0000313" key="11">
    <source>
        <dbReference type="Proteomes" id="UP001458880"/>
    </source>
</evidence>
<comment type="subcellular location">
    <subcellularLocation>
        <location evidence="1">Cell membrane</location>
        <topology evidence="1">Multi-pass membrane protein</topology>
    </subcellularLocation>
</comment>
<keyword evidence="9" id="KW-0807">Transducer</keyword>
<evidence type="ECO:0000256" key="1">
    <source>
        <dbReference type="ARBA" id="ARBA00004651"/>
    </source>
</evidence>